<organism evidence="1">
    <name type="scientific">Anguilla anguilla</name>
    <name type="common">European freshwater eel</name>
    <name type="synonym">Muraena anguilla</name>
    <dbReference type="NCBI Taxonomy" id="7936"/>
    <lineage>
        <taxon>Eukaryota</taxon>
        <taxon>Metazoa</taxon>
        <taxon>Chordata</taxon>
        <taxon>Craniata</taxon>
        <taxon>Vertebrata</taxon>
        <taxon>Euteleostomi</taxon>
        <taxon>Actinopterygii</taxon>
        <taxon>Neopterygii</taxon>
        <taxon>Teleostei</taxon>
        <taxon>Anguilliformes</taxon>
        <taxon>Anguillidae</taxon>
        <taxon>Anguilla</taxon>
    </lineage>
</organism>
<accession>A0A0E9RVG6</accession>
<reference evidence="1" key="1">
    <citation type="submission" date="2014-11" db="EMBL/GenBank/DDBJ databases">
        <authorList>
            <person name="Amaro Gonzalez C."/>
        </authorList>
    </citation>
    <scope>NUCLEOTIDE SEQUENCE</scope>
</reference>
<evidence type="ECO:0000313" key="1">
    <source>
        <dbReference type="EMBL" id="JAH33181.1"/>
    </source>
</evidence>
<protein>
    <submittedName>
        <fullName evidence="1">Uncharacterized protein</fullName>
    </submittedName>
</protein>
<proteinExistence type="predicted"/>
<dbReference type="EMBL" id="GBXM01075396">
    <property type="protein sequence ID" value="JAH33181.1"/>
    <property type="molecule type" value="Transcribed_RNA"/>
</dbReference>
<name>A0A0E9RVG6_ANGAN</name>
<dbReference type="AlphaFoldDB" id="A0A0E9RVG6"/>
<sequence length="29" mass="3408">MSNIMLTWTKCACDETEQWKSTSRIMVIT</sequence>
<reference evidence="1" key="2">
    <citation type="journal article" date="2015" name="Fish Shellfish Immunol.">
        <title>Early steps in the European eel (Anguilla anguilla)-Vibrio vulnificus interaction in the gills: Role of the RtxA13 toxin.</title>
        <authorList>
            <person name="Callol A."/>
            <person name="Pajuelo D."/>
            <person name="Ebbesson L."/>
            <person name="Teles M."/>
            <person name="MacKenzie S."/>
            <person name="Amaro C."/>
        </authorList>
    </citation>
    <scope>NUCLEOTIDE SEQUENCE</scope>
</reference>